<dbReference type="Gene3D" id="3.40.640.10">
    <property type="entry name" value="Type I PLP-dependent aspartate aminotransferase-like (Major domain)"/>
    <property type="match status" value="1"/>
</dbReference>
<dbReference type="InterPro" id="IPR050477">
    <property type="entry name" value="GrpII_AminoAcid_Decarb"/>
</dbReference>
<dbReference type="SUPFAM" id="SSF53383">
    <property type="entry name" value="PLP-dependent transferases"/>
    <property type="match status" value="1"/>
</dbReference>
<keyword evidence="3" id="KW-0456">Lyase</keyword>
<dbReference type="AlphaFoldDB" id="A0A0A2IDR2"/>
<dbReference type="GeneID" id="27676940"/>
<dbReference type="GO" id="GO:0019752">
    <property type="term" value="P:carboxylic acid metabolic process"/>
    <property type="evidence" value="ECO:0007669"/>
    <property type="project" value="InterPro"/>
</dbReference>
<dbReference type="STRING" id="27334.A0A0A2IDR2"/>
<dbReference type="HOGENOM" id="CLU_005446_1_0_1"/>
<protein>
    <submittedName>
        <fullName evidence="5">Pyridoxal phosphate-dependent transferase, major region, subdomain 1</fullName>
    </submittedName>
</protein>
<dbReference type="PANTHER" id="PTHR42735">
    <property type="match status" value="1"/>
</dbReference>
<keyword evidence="6" id="KW-1185">Reference proteome</keyword>
<dbReference type="GO" id="GO:0016740">
    <property type="term" value="F:transferase activity"/>
    <property type="evidence" value="ECO:0007669"/>
    <property type="project" value="UniProtKB-KW"/>
</dbReference>
<evidence type="ECO:0000256" key="3">
    <source>
        <dbReference type="ARBA" id="ARBA00023239"/>
    </source>
</evidence>
<organism evidence="5 6">
    <name type="scientific">Penicillium expansum</name>
    <name type="common">Blue mold rot fungus</name>
    <dbReference type="NCBI Taxonomy" id="27334"/>
    <lineage>
        <taxon>Eukaryota</taxon>
        <taxon>Fungi</taxon>
        <taxon>Dikarya</taxon>
        <taxon>Ascomycota</taxon>
        <taxon>Pezizomycotina</taxon>
        <taxon>Eurotiomycetes</taxon>
        <taxon>Eurotiomycetidae</taxon>
        <taxon>Eurotiales</taxon>
        <taxon>Aspergillaceae</taxon>
        <taxon>Penicillium</taxon>
    </lineage>
</organism>
<accession>A0A0A2IDR2</accession>
<evidence type="ECO:0000256" key="2">
    <source>
        <dbReference type="ARBA" id="ARBA00022898"/>
    </source>
</evidence>
<dbReference type="Pfam" id="PF00282">
    <property type="entry name" value="Pyridoxal_deC"/>
    <property type="match status" value="1"/>
</dbReference>
<keyword evidence="2 4" id="KW-0663">Pyridoxal phosphate</keyword>
<dbReference type="InterPro" id="IPR015424">
    <property type="entry name" value="PyrdxlP-dep_Trfase"/>
</dbReference>
<name>A0A0A2IDR2_PENEN</name>
<dbReference type="Proteomes" id="UP000030143">
    <property type="component" value="Unassembled WGS sequence"/>
</dbReference>
<comment type="caution">
    <text evidence="5">The sequence shown here is derived from an EMBL/GenBank/DDBJ whole genome shotgun (WGS) entry which is preliminary data.</text>
</comment>
<sequence>MNEPRKRISPHNVISSYFIGPKSENMGNFRANITAILDQIEKTRSDYQPNDDVFITEDVRTSPEFQQITQKFHEAVKKAVTLLGKHSIPFWHPRYEGHMCTDMTMPGLLGYFMTMIYNPNNVTVEASPFTTVIELRAGKQLCDMFGYNTNPEESNLPLSWGHITCDGTVANLESIWVARNLKFYPLTLYQAMKEGSLGFIADSFYVTTCVGEEKLFKNLGNWELLNLRPDVILGMGDALYEQYGITSKFLESALTPFSIQTTGKDVLEREFNLTKPTKYFLAQTRHYSWPKGGAIAGIGSANMEGVELDMDGHISIEALERELNRCLAERQAVYAVVAIIGSTEEGEVDPLYDILAMRRRFQDKGLSFLVHADAAWGGYFASMIPRTFMAPGRPTREGDGEDAVISVPSLSLKCDTIQHMIALKEADTITVDPHKAGYIPYPAGSLCYRDGRMRFLVTWTSPYLTQGSLENIGVYGVEGSKPGAAAMAAWLSNQTIGLDPYGYGMLLGEAAFTSARLSAYYAAMQLKQPREKEIPYYIIVPFNRLPIERDGFDILSKEADERRELIWNKVLTKDNKEVSNNPAAMSWLREIGSDLNINAFALNWYDAKGNINTDLEEANYLTRRVVNKLSITRSTADPSKIPLFLTSTQFEPALYGKCAQNFMKRLQLEPCAQDLWVLRNVVMSPFPTERGFIDQLMQTLEETIIHEVQTCRKRNSPTEDQIEFLLRGTDEVFLDFQTGFHRATKRQQIILAVELDDNVKKQYIALREKFPSKDIGFESKDPVHLENLMCQIHNTHDPRPIIDGRIGIVEGEDYLSSIECKVTMNKVVKSRGLNSKFRDDHYPRNFMPFYLFGSEEQHHISHMLLQAPNINLSSSNIQLNEELHDEVALRLGEGDGLILALSDYREETMHPFPLKNDDPIITSKGFFFRKGQTFDVKVYLDPKPGTAYGPGLLDELSTLVGRGKMTLGDDVHVDVQVLNADPFEDAEVPDIPWESELDEITNVLNSGQ</sequence>
<proteinExistence type="predicted"/>
<comment type="cofactor">
    <cofactor evidence="1 4">
        <name>pyridoxal 5'-phosphate</name>
        <dbReference type="ChEBI" id="CHEBI:597326"/>
    </cofactor>
</comment>
<dbReference type="PANTHER" id="PTHR42735:SF4">
    <property type="entry name" value="PYRIDOXAL PHOSPHATE-DEPENDENT DECARBOXYLASE FAMILY PROTEIN"/>
    <property type="match status" value="1"/>
</dbReference>
<dbReference type="VEuPathDB" id="FungiDB:PEXP_070770"/>
<dbReference type="InterPro" id="IPR015421">
    <property type="entry name" value="PyrdxlP-dep_Trfase_major"/>
</dbReference>
<dbReference type="EMBL" id="JQFZ01000016">
    <property type="protein sequence ID" value="KGO63046.1"/>
    <property type="molecule type" value="Genomic_DNA"/>
</dbReference>
<evidence type="ECO:0000313" key="6">
    <source>
        <dbReference type="Proteomes" id="UP000030143"/>
    </source>
</evidence>
<dbReference type="GO" id="GO:0030170">
    <property type="term" value="F:pyridoxal phosphate binding"/>
    <property type="evidence" value="ECO:0007669"/>
    <property type="project" value="InterPro"/>
</dbReference>
<gene>
    <name evidence="5" type="ORF">PEX2_042460</name>
</gene>
<feature type="modified residue" description="N6-(pyridoxal phosphate)lysine" evidence="4">
    <location>
        <position position="435"/>
    </location>
</feature>
<dbReference type="GO" id="GO:0016830">
    <property type="term" value="F:carbon-carbon lyase activity"/>
    <property type="evidence" value="ECO:0007669"/>
    <property type="project" value="InterPro"/>
</dbReference>
<dbReference type="PhylomeDB" id="A0A0A2IDR2"/>
<dbReference type="InterPro" id="IPR002129">
    <property type="entry name" value="PyrdxlP-dep_de-COase"/>
</dbReference>
<evidence type="ECO:0000256" key="1">
    <source>
        <dbReference type="ARBA" id="ARBA00001933"/>
    </source>
</evidence>
<keyword evidence="5" id="KW-0808">Transferase</keyword>
<evidence type="ECO:0000256" key="4">
    <source>
        <dbReference type="PIRSR" id="PIRSR602129-50"/>
    </source>
</evidence>
<evidence type="ECO:0000313" key="5">
    <source>
        <dbReference type="EMBL" id="KGO63046.1"/>
    </source>
</evidence>
<dbReference type="RefSeq" id="XP_016603531.1">
    <property type="nucleotide sequence ID" value="XM_016741521.1"/>
</dbReference>
<reference evidence="5 6" key="1">
    <citation type="journal article" date="2015" name="Mol. Plant Microbe Interact.">
        <title>Genome, transcriptome, and functional analyses of Penicillium expansum provide new insights into secondary metabolism and pathogenicity.</title>
        <authorList>
            <person name="Ballester A.R."/>
            <person name="Marcet-Houben M."/>
            <person name="Levin E."/>
            <person name="Sela N."/>
            <person name="Selma-Lazaro C."/>
            <person name="Carmona L."/>
            <person name="Wisniewski M."/>
            <person name="Droby S."/>
            <person name="Gonzalez-Candelas L."/>
            <person name="Gabaldon T."/>
        </authorList>
    </citation>
    <scope>NUCLEOTIDE SEQUENCE [LARGE SCALE GENOMIC DNA]</scope>
    <source>
        <strain evidence="5 6">MD-8</strain>
    </source>
</reference>
<dbReference type="OrthoDB" id="2161780at2759"/>